<dbReference type="PROSITE" id="PS51257">
    <property type="entry name" value="PROKAR_LIPOPROTEIN"/>
    <property type="match status" value="1"/>
</dbReference>
<comment type="caution">
    <text evidence="2">The sequence shown here is derived from an EMBL/GenBank/DDBJ whole genome shotgun (WGS) entry which is preliminary data.</text>
</comment>
<evidence type="ECO:0000313" key="3">
    <source>
        <dbReference type="Proteomes" id="UP000566995"/>
    </source>
</evidence>
<name>A0A7W7NY00_PSENT</name>
<feature type="chain" id="PRO_5031545916" evidence="1">
    <location>
        <begin position="23"/>
        <end position="190"/>
    </location>
</feature>
<feature type="signal peptide" evidence="1">
    <location>
        <begin position="1"/>
        <end position="22"/>
    </location>
</feature>
<proteinExistence type="predicted"/>
<dbReference type="AlphaFoldDB" id="A0A7W7NY00"/>
<dbReference type="Proteomes" id="UP000566995">
    <property type="component" value="Unassembled WGS sequence"/>
</dbReference>
<accession>A0A7W7NY00</accession>
<organism evidence="2 3">
    <name type="scientific">Pseudomonas nitroreducens</name>
    <dbReference type="NCBI Taxonomy" id="46680"/>
    <lineage>
        <taxon>Bacteria</taxon>
        <taxon>Pseudomonadati</taxon>
        <taxon>Pseudomonadota</taxon>
        <taxon>Gammaproteobacteria</taxon>
        <taxon>Pseudomonadales</taxon>
        <taxon>Pseudomonadaceae</taxon>
        <taxon>Pseudomonas</taxon>
    </lineage>
</organism>
<protein>
    <submittedName>
        <fullName evidence="2">Uncharacterized protein</fullName>
    </submittedName>
</protein>
<evidence type="ECO:0000256" key="1">
    <source>
        <dbReference type="SAM" id="SignalP"/>
    </source>
</evidence>
<keyword evidence="1" id="KW-0732">Signal</keyword>
<dbReference type="RefSeq" id="WP_184585483.1">
    <property type="nucleotide sequence ID" value="NZ_JACHLI010000001.1"/>
</dbReference>
<sequence length="190" mass="20804">MTLAKLFGLVLCAITACSGVQAAEPIPMESREAYVRAAVESTIDLERTIGSGRYGAAECWSGSRDDCLYLNLEVLVRPWLSKIELALLPNQKWGFVDEDENVRFALQRSGENVQMVLVRYTEGCSELQEASLEDKELSLPSCSEKADVSIKFTTTSAAGRWAHDYLYKPIAAVGSFFGLILVGMLGGELP</sequence>
<reference evidence="2 3" key="1">
    <citation type="submission" date="2020-08" db="EMBL/GenBank/DDBJ databases">
        <title>Functional genomics of gut bacteria from endangered species of beetles.</title>
        <authorList>
            <person name="Carlos-Shanley C."/>
        </authorList>
    </citation>
    <scope>NUCLEOTIDE SEQUENCE [LARGE SCALE GENOMIC DNA]</scope>
    <source>
        <strain evidence="2 3">S00179</strain>
    </source>
</reference>
<gene>
    <name evidence="2" type="ORF">HNP46_000014</name>
</gene>
<dbReference type="EMBL" id="JACHLI010000001">
    <property type="protein sequence ID" value="MBB4861203.1"/>
    <property type="molecule type" value="Genomic_DNA"/>
</dbReference>
<evidence type="ECO:0000313" key="2">
    <source>
        <dbReference type="EMBL" id="MBB4861203.1"/>
    </source>
</evidence>